<evidence type="ECO:0000259" key="1">
    <source>
        <dbReference type="Pfam" id="PF04422"/>
    </source>
</evidence>
<dbReference type="Proteomes" id="UP000294563">
    <property type="component" value="Unassembled WGS sequence"/>
</dbReference>
<dbReference type="GO" id="GO:0033354">
    <property type="term" value="P:chlorophyll cycle"/>
    <property type="evidence" value="ECO:0007669"/>
    <property type="project" value="TreeGrafter"/>
</dbReference>
<dbReference type="GO" id="GO:0090415">
    <property type="term" value="F:7-hydroxymethyl chlorophyll a reductase activity"/>
    <property type="evidence" value="ECO:0007669"/>
    <property type="project" value="TreeGrafter"/>
</dbReference>
<dbReference type="PANTHER" id="PTHR31332:SF0">
    <property type="entry name" value="7-HYDROXYMETHYL CHLOROPHYLL A REDUCTASE, CHLOROPLASTIC"/>
    <property type="match status" value="1"/>
</dbReference>
<comment type="caution">
    <text evidence="3">The sequence shown here is derived from an EMBL/GenBank/DDBJ whole genome shotgun (WGS) entry which is preliminary data.</text>
</comment>
<dbReference type="Pfam" id="PF04422">
    <property type="entry name" value="FrhB_FdhB_N"/>
    <property type="match status" value="1"/>
</dbReference>
<protein>
    <submittedName>
        <fullName evidence="3">Coenzyme F420 hydrogenase subunit beta</fullName>
    </submittedName>
</protein>
<sequence length="383" mass="41758">MAVHMGATAEGFLRPRFSRELTSDERAKLARVCPSVTQDSPPDGRKLDPIWGPYISAETGYAGNKKLRHNAASGGALSGFLISLIKSRQVDGIIHVAADPANPMANVTTVSTTISDIIGAAGSRYAPSSPLDILNTLRGGARRFAFVGKPCDVSALHAFRQQDPEIARLVPVLVSFFCAGVPSLLGGQDILDRMSVDALDVARFQHRAEGWPGKAKATLRDRTQRTISYEESWGTLLSKRVQHRCKICADGSGVFADVVFADAWEADAKGYPSFEDRPGQSLVLCRTERGRSLVDEAYASGHLKLTPFDLNTLAAVQPGQTRRRRVLLARLAALWVLGRPIPRYRGMGLCAMARRASLSDTVRNFGGTMRRVYRRSMKEEGSC</sequence>
<feature type="domain" description="Coenzyme F420 hydrogenase/dehydrogenase beta subunit N-terminal" evidence="1">
    <location>
        <begin position="59"/>
        <end position="134"/>
    </location>
</feature>
<feature type="domain" description="Coenzyme F420 hydrogenase/dehydrogenase beta subunit C-terminal" evidence="2">
    <location>
        <begin position="142"/>
        <end position="309"/>
    </location>
</feature>
<evidence type="ECO:0000259" key="2">
    <source>
        <dbReference type="Pfam" id="PF04432"/>
    </source>
</evidence>
<dbReference type="Pfam" id="PF04432">
    <property type="entry name" value="FrhB_FdhB_C"/>
    <property type="match status" value="1"/>
</dbReference>
<keyword evidence="4" id="KW-1185">Reference proteome</keyword>
<organism evidence="3 4">
    <name type="scientific">Litoreibacter halocynthiae</name>
    <dbReference type="NCBI Taxonomy" id="1242689"/>
    <lineage>
        <taxon>Bacteria</taxon>
        <taxon>Pseudomonadati</taxon>
        <taxon>Pseudomonadota</taxon>
        <taxon>Alphaproteobacteria</taxon>
        <taxon>Rhodobacterales</taxon>
        <taxon>Roseobacteraceae</taxon>
        <taxon>Litoreibacter</taxon>
    </lineage>
</organism>
<dbReference type="InterPro" id="IPR045220">
    <property type="entry name" value="FRHB/FDHB/HCAR-like"/>
</dbReference>
<dbReference type="AlphaFoldDB" id="A0A4R7LDL1"/>
<reference evidence="3 4" key="1">
    <citation type="submission" date="2019-03" db="EMBL/GenBank/DDBJ databases">
        <title>Genomic Encyclopedia of Archaeal and Bacterial Type Strains, Phase II (KMG-II): from individual species to whole genera.</title>
        <authorList>
            <person name="Goeker M."/>
        </authorList>
    </citation>
    <scope>NUCLEOTIDE SEQUENCE [LARGE SCALE GENOMIC DNA]</scope>
    <source>
        <strain evidence="3 4">DSM 29467</strain>
    </source>
</reference>
<dbReference type="InterPro" id="IPR007525">
    <property type="entry name" value="FrhB_FdhB_C"/>
</dbReference>
<evidence type="ECO:0000313" key="4">
    <source>
        <dbReference type="Proteomes" id="UP000294563"/>
    </source>
</evidence>
<dbReference type="PANTHER" id="PTHR31332">
    <property type="entry name" value="7-HYDROXYMETHYL CHLOROPHYLL A REDUCTASE, CHLOROPLASTIC"/>
    <property type="match status" value="1"/>
</dbReference>
<proteinExistence type="predicted"/>
<dbReference type="OrthoDB" id="3247493at2"/>
<accession>A0A4R7LDL1</accession>
<gene>
    <name evidence="3" type="ORF">BDE40_2432</name>
</gene>
<dbReference type="InterPro" id="IPR007516">
    <property type="entry name" value="Co_F420_Hydgase/DH_bsu_N"/>
</dbReference>
<name>A0A4R7LDL1_9RHOB</name>
<dbReference type="EMBL" id="SOBH01000003">
    <property type="protein sequence ID" value="TDT73658.1"/>
    <property type="molecule type" value="Genomic_DNA"/>
</dbReference>
<evidence type="ECO:0000313" key="3">
    <source>
        <dbReference type="EMBL" id="TDT73658.1"/>
    </source>
</evidence>